<evidence type="ECO:0000313" key="2">
    <source>
        <dbReference type="EMBL" id="KAJ8882533.1"/>
    </source>
</evidence>
<feature type="compositionally biased region" description="Basic and acidic residues" evidence="1">
    <location>
        <begin position="703"/>
        <end position="712"/>
    </location>
</feature>
<comment type="caution">
    <text evidence="2">The sequence shown here is derived from an EMBL/GenBank/DDBJ whole genome shotgun (WGS) entry which is preliminary data.</text>
</comment>
<keyword evidence="3" id="KW-1185">Reference proteome</keyword>
<feature type="region of interest" description="Disordered" evidence="1">
    <location>
        <begin position="389"/>
        <end position="412"/>
    </location>
</feature>
<dbReference type="EMBL" id="JARBHB010000005">
    <property type="protein sequence ID" value="KAJ8882533.1"/>
    <property type="molecule type" value="Genomic_DNA"/>
</dbReference>
<sequence>MEVTNQTLRLGPRASCIQSENGYSNTERIANISYCSLFCKERYRGREALVGEVSPVLKNLKTWTSQTSTWLFRVVISRGSIAEMVTNPERIGTTRRRTRFLRLGHSRIFASGNCAGRYRSLASFLGDHPFPPPLYSSAAPTQRHVTLIDSQNLARASDILRKNTSTLPNVQVAQPRCLPVPSLVLSADGALQERSSIVLIAPPLLDLKSEKQLLVGVCPASTDTLTSWYATRTAFLLAGEYRPHLQAAKDCCRVRAALLERGDEGTVGWQPATRQKVDRRGRHTEPLDTRSPPLFSPFFGHLSACVKRRPNSSLSTSGDALSVRGAEGTVGWQPATRQKVGRRGQAHRAAGHALTALLQPILRPFVGMCEVLYRRRLLMCHRREASTKQQSFHVRRRTQSAPHLHYSRHRGGGAPFDPNRIQRWVSKQYGYNIESLGKLCRLEHEDRVTAYPAEGTRWRVVASEFDSSLVAPIVDNTLTGLYCNMSLTCAADLGMPRTSGRNRTENRLNARAGRNGRSTRKPANKWHSPARFPSAKIRERSNRELNPVRLAEYKLKYIIPFGNQKNSYHWHACSQTKQRLLMRTPAAHASQMPSLANKMSGSRSSISTWLRIRQPHYRRKISYHSVRHQTEDPLPEPSAANQRMSAHTSKEQLRHSVSMHCSIYREQRLSYLPYLNLSSLLLFSSLGQGIEIHSIRAASAKRTGSDRSKGEVTQRQQRAARGRTMVVVELRLTSRAGDRDSPTFGPWQTTCERATTLPPLLPTALVAADPFCIFRGAVSHVGEGRPRRISSRPRAAEAGGKSTSASAHGAGYVMRPRAAKQTPESRPSLPFLSFLALDKILLPSPTIPRGMCQVMERRTRYRATFTYNNDKVTVEILSEERTARQETGKE</sequence>
<dbReference type="Proteomes" id="UP001159363">
    <property type="component" value="Chromosome 4"/>
</dbReference>
<name>A0ABQ9HEQ4_9NEOP</name>
<protein>
    <submittedName>
        <fullName evidence="2">Uncharacterized protein</fullName>
    </submittedName>
</protein>
<organism evidence="2 3">
    <name type="scientific">Dryococelus australis</name>
    <dbReference type="NCBI Taxonomy" id="614101"/>
    <lineage>
        <taxon>Eukaryota</taxon>
        <taxon>Metazoa</taxon>
        <taxon>Ecdysozoa</taxon>
        <taxon>Arthropoda</taxon>
        <taxon>Hexapoda</taxon>
        <taxon>Insecta</taxon>
        <taxon>Pterygota</taxon>
        <taxon>Neoptera</taxon>
        <taxon>Polyneoptera</taxon>
        <taxon>Phasmatodea</taxon>
        <taxon>Verophasmatodea</taxon>
        <taxon>Anareolatae</taxon>
        <taxon>Phasmatidae</taxon>
        <taxon>Eurycanthinae</taxon>
        <taxon>Dryococelus</taxon>
    </lineage>
</organism>
<proteinExistence type="predicted"/>
<feature type="region of interest" description="Disordered" evidence="1">
    <location>
        <begin position="783"/>
        <end position="808"/>
    </location>
</feature>
<feature type="region of interest" description="Disordered" evidence="1">
    <location>
        <begin position="626"/>
        <end position="652"/>
    </location>
</feature>
<gene>
    <name evidence="2" type="ORF">PR048_014344</name>
</gene>
<accession>A0ABQ9HEQ4</accession>
<reference evidence="2 3" key="1">
    <citation type="submission" date="2023-02" db="EMBL/GenBank/DDBJ databases">
        <title>LHISI_Scaffold_Assembly.</title>
        <authorList>
            <person name="Stuart O.P."/>
            <person name="Cleave R."/>
            <person name="Magrath M.J.L."/>
            <person name="Mikheyev A.S."/>
        </authorList>
    </citation>
    <scope>NUCLEOTIDE SEQUENCE [LARGE SCALE GENOMIC DNA]</scope>
    <source>
        <strain evidence="2">Daus_M_001</strain>
        <tissue evidence="2">Leg muscle</tissue>
    </source>
</reference>
<feature type="region of interest" description="Disordered" evidence="1">
    <location>
        <begin position="701"/>
        <end position="721"/>
    </location>
</feature>
<evidence type="ECO:0000313" key="3">
    <source>
        <dbReference type="Proteomes" id="UP001159363"/>
    </source>
</evidence>
<evidence type="ECO:0000256" key="1">
    <source>
        <dbReference type="SAM" id="MobiDB-lite"/>
    </source>
</evidence>